<accession>A0A8B7PJX9</accession>
<dbReference type="OMA" id="IAHHAYI"/>
<dbReference type="AlphaFoldDB" id="A0A8B7PJX9"/>
<dbReference type="RefSeq" id="XP_018026469.1">
    <property type="nucleotide sequence ID" value="XM_018170980.2"/>
</dbReference>
<evidence type="ECO:0000313" key="2">
    <source>
        <dbReference type="RefSeq" id="XP_018026469.1"/>
    </source>
</evidence>
<gene>
    <name evidence="2" type="primary">LOC108681898</name>
</gene>
<reference evidence="2" key="1">
    <citation type="submission" date="2025-08" db="UniProtKB">
        <authorList>
            <consortium name="RefSeq"/>
        </authorList>
    </citation>
    <scope>IDENTIFICATION</scope>
    <source>
        <tissue evidence="2">Whole organism</tissue>
    </source>
</reference>
<evidence type="ECO:0000313" key="1">
    <source>
        <dbReference type="Proteomes" id="UP000694843"/>
    </source>
</evidence>
<dbReference type="OrthoDB" id="6339422at2759"/>
<dbReference type="Proteomes" id="UP000694843">
    <property type="component" value="Unplaced"/>
</dbReference>
<organism evidence="1 2">
    <name type="scientific">Hyalella azteca</name>
    <name type="common">Amphipod</name>
    <dbReference type="NCBI Taxonomy" id="294128"/>
    <lineage>
        <taxon>Eukaryota</taxon>
        <taxon>Metazoa</taxon>
        <taxon>Ecdysozoa</taxon>
        <taxon>Arthropoda</taxon>
        <taxon>Crustacea</taxon>
        <taxon>Multicrustacea</taxon>
        <taxon>Malacostraca</taxon>
        <taxon>Eumalacostraca</taxon>
        <taxon>Peracarida</taxon>
        <taxon>Amphipoda</taxon>
        <taxon>Senticaudata</taxon>
        <taxon>Talitrida</taxon>
        <taxon>Talitroidea</taxon>
        <taxon>Hyalellidae</taxon>
        <taxon>Hyalella</taxon>
    </lineage>
</organism>
<keyword evidence="1" id="KW-1185">Reference proteome</keyword>
<sequence>MTHSNKMGKVLSDSGLQLLLGRAQASINEVSEMFMSKFGSIRISGGESWKDGIYFVTEAAEACGRAYMIPVSQFLQMMHQLTDPSDTVLRVQRFQTAVEGVPIIPTAMFNHQFVVFETQGCWWWSIEKNAEGLTLQRSRDVKAVRRRYRQQPRPEEVLLEEKNGTCDIRELVSFLYSERELTKIYHAFVSNCQHFVVDVYKHLTRSQEEKTLILEYSERYSRKVRYYL</sequence>
<dbReference type="GeneID" id="108681898"/>
<dbReference type="KEGG" id="hazt:108681898"/>
<proteinExistence type="predicted"/>
<name>A0A8B7PJX9_HYAAZ</name>
<protein>
    <submittedName>
        <fullName evidence="2">Uncharacterized protein LOC108681898</fullName>
    </submittedName>
</protein>